<dbReference type="AlphaFoldDB" id="A0A9P0D5Y0"/>
<dbReference type="Gene3D" id="3.30.420.10">
    <property type="entry name" value="Ribonuclease H-like superfamily/Ribonuclease H"/>
    <property type="match status" value="1"/>
</dbReference>
<evidence type="ECO:0000313" key="1">
    <source>
        <dbReference type="EMBL" id="CAH1114525.1"/>
    </source>
</evidence>
<gene>
    <name evidence="1" type="ORF">PSYICH_LOCUS14695</name>
</gene>
<dbReference type="EMBL" id="OV651820">
    <property type="protein sequence ID" value="CAH1114525.1"/>
    <property type="molecule type" value="Genomic_DNA"/>
</dbReference>
<evidence type="ECO:0000313" key="2">
    <source>
        <dbReference type="Proteomes" id="UP001153636"/>
    </source>
</evidence>
<accession>A0A9P0D5Y0</accession>
<dbReference type="Proteomes" id="UP001153636">
    <property type="component" value="Chromosome 8"/>
</dbReference>
<proteinExistence type="predicted"/>
<dbReference type="OrthoDB" id="10550422at2759"/>
<dbReference type="InterPro" id="IPR036397">
    <property type="entry name" value="RNaseH_sf"/>
</dbReference>
<dbReference type="GO" id="GO:0003676">
    <property type="term" value="F:nucleic acid binding"/>
    <property type="evidence" value="ECO:0007669"/>
    <property type="project" value="InterPro"/>
</dbReference>
<name>A0A9P0D5Y0_9CUCU</name>
<organism evidence="1 2">
    <name type="scientific">Psylliodes chrysocephalus</name>
    <dbReference type="NCBI Taxonomy" id="3402493"/>
    <lineage>
        <taxon>Eukaryota</taxon>
        <taxon>Metazoa</taxon>
        <taxon>Ecdysozoa</taxon>
        <taxon>Arthropoda</taxon>
        <taxon>Hexapoda</taxon>
        <taxon>Insecta</taxon>
        <taxon>Pterygota</taxon>
        <taxon>Neoptera</taxon>
        <taxon>Endopterygota</taxon>
        <taxon>Coleoptera</taxon>
        <taxon>Polyphaga</taxon>
        <taxon>Cucujiformia</taxon>
        <taxon>Chrysomeloidea</taxon>
        <taxon>Chrysomelidae</taxon>
        <taxon>Galerucinae</taxon>
        <taxon>Alticini</taxon>
        <taxon>Psylliodes</taxon>
    </lineage>
</organism>
<sequence>MQEQLKIGFTKITYLLYQKKTTLPNLPQARPIEDFWTLLSRRLYDEKWQAQNEKQLRRRIFRKICEIDVVAVQDLISNVRRKLS</sequence>
<protein>
    <submittedName>
        <fullName evidence="1">Uncharacterized protein</fullName>
    </submittedName>
</protein>
<reference evidence="1" key="1">
    <citation type="submission" date="2022-01" db="EMBL/GenBank/DDBJ databases">
        <authorList>
            <person name="King R."/>
        </authorList>
    </citation>
    <scope>NUCLEOTIDE SEQUENCE</scope>
</reference>
<keyword evidence="2" id="KW-1185">Reference proteome</keyword>